<dbReference type="Proteomes" id="UP000294513">
    <property type="component" value="Unassembled WGS sequence"/>
</dbReference>
<accession>A0A4R5B791</accession>
<evidence type="ECO:0000256" key="1">
    <source>
        <dbReference type="SAM" id="MobiDB-lite"/>
    </source>
</evidence>
<dbReference type="OrthoDB" id="3817502at2"/>
<evidence type="ECO:0000313" key="2">
    <source>
        <dbReference type="EMBL" id="TDD80306.1"/>
    </source>
</evidence>
<sequence>MDIRDTRFKVSAVVATLLLVVAFLYAVQRNSSGDDEPYRGPLASPGTPAAGPGATRRIALNTRPADYARLKALGYDLVDVKPEESLVAGVPDGMRALLWVGNFTCGRFELDFEEFTKAVQRFGRDPRVYGWYLSDEPNPGECPRIAQEIRRRADHLRRNAPGQVSFISLTDWPMKPVTPKRVNVDLYGLDPYPCKGSAKARDDCNIDAIDRMVRMADDAGIPRRVVAPVFQTFGQGCSKGDKQYWLPTEKQFRAILARWDRLAPNPPLEISYSWGHQEQWACPALSDASGGAHPDLQSIMRDRNAKRS</sequence>
<name>A0A4R5B791_9ACTN</name>
<dbReference type="EMBL" id="SMKU01000155">
    <property type="protein sequence ID" value="TDD80306.1"/>
    <property type="molecule type" value="Genomic_DNA"/>
</dbReference>
<feature type="region of interest" description="Disordered" evidence="1">
    <location>
        <begin position="286"/>
        <end position="308"/>
    </location>
</feature>
<dbReference type="AlphaFoldDB" id="A0A4R5B791"/>
<gene>
    <name evidence="2" type="ORF">E1298_26110</name>
</gene>
<organism evidence="2 3">
    <name type="scientific">Actinomadura rubrisoli</name>
    <dbReference type="NCBI Taxonomy" id="2530368"/>
    <lineage>
        <taxon>Bacteria</taxon>
        <taxon>Bacillati</taxon>
        <taxon>Actinomycetota</taxon>
        <taxon>Actinomycetes</taxon>
        <taxon>Streptosporangiales</taxon>
        <taxon>Thermomonosporaceae</taxon>
        <taxon>Actinomadura</taxon>
    </lineage>
</organism>
<dbReference type="SUPFAM" id="SSF51445">
    <property type="entry name" value="(Trans)glycosidases"/>
    <property type="match status" value="1"/>
</dbReference>
<dbReference type="RefSeq" id="WP_131897727.1">
    <property type="nucleotide sequence ID" value="NZ_SMKU01000155.1"/>
</dbReference>
<reference evidence="2 3" key="1">
    <citation type="submission" date="2019-03" db="EMBL/GenBank/DDBJ databases">
        <title>Draft genome sequences of novel Actinobacteria.</title>
        <authorList>
            <person name="Sahin N."/>
            <person name="Ay H."/>
            <person name="Saygin H."/>
        </authorList>
    </citation>
    <scope>NUCLEOTIDE SEQUENCE [LARGE SCALE GENOMIC DNA]</scope>
    <source>
        <strain evidence="2 3">H3C3</strain>
    </source>
</reference>
<evidence type="ECO:0000313" key="3">
    <source>
        <dbReference type="Proteomes" id="UP000294513"/>
    </source>
</evidence>
<comment type="caution">
    <text evidence="2">The sequence shown here is derived from an EMBL/GenBank/DDBJ whole genome shotgun (WGS) entry which is preliminary data.</text>
</comment>
<feature type="region of interest" description="Disordered" evidence="1">
    <location>
        <begin position="31"/>
        <end position="54"/>
    </location>
</feature>
<keyword evidence="3" id="KW-1185">Reference proteome</keyword>
<feature type="compositionally biased region" description="Low complexity" evidence="1">
    <location>
        <begin position="40"/>
        <end position="54"/>
    </location>
</feature>
<proteinExistence type="predicted"/>
<protein>
    <submittedName>
        <fullName evidence="2">Uncharacterized protein</fullName>
    </submittedName>
</protein>
<dbReference type="InterPro" id="IPR017853">
    <property type="entry name" value="GH"/>
</dbReference>